<keyword evidence="1" id="KW-1133">Transmembrane helix</keyword>
<comment type="caution">
    <text evidence="2">The sequence shown here is derived from an EMBL/GenBank/DDBJ whole genome shotgun (WGS) entry which is preliminary data.</text>
</comment>
<accession>X6P3X1</accession>
<dbReference type="Proteomes" id="UP000023152">
    <property type="component" value="Unassembled WGS sequence"/>
</dbReference>
<protein>
    <submittedName>
        <fullName evidence="2">Uncharacterized protein</fullName>
    </submittedName>
</protein>
<dbReference type="EMBL" id="ASPP01003553">
    <property type="protein sequence ID" value="ETO33250.1"/>
    <property type="molecule type" value="Genomic_DNA"/>
</dbReference>
<keyword evidence="1" id="KW-0812">Transmembrane</keyword>
<reference evidence="2 3" key="1">
    <citation type="journal article" date="2013" name="Curr. Biol.">
        <title>The Genome of the Foraminiferan Reticulomyxa filosa.</title>
        <authorList>
            <person name="Glockner G."/>
            <person name="Hulsmann N."/>
            <person name="Schleicher M."/>
            <person name="Noegel A.A."/>
            <person name="Eichinger L."/>
            <person name="Gallinger C."/>
            <person name="Pawlowski J."/>
            <person name="Sierra R."/>
            <person name="Euteneuer U."/>
            <person name="Pillet L."/>
            <person name="Moustafa A."/>
            <person name="Platzer M."/>
            <person name="Groth M."/>
            <person name="Szafranski K."/>
            <person name="Schliwa M."/>
        </authorList>
    </citation>
    <scope>NUCLEOTIDE SEQUENCE [LARGE SCALE GENOMIC DNA]</scope>
</reference>
<sequence>MTSTSAFSNILTSFASLSPLINDCDSGKLDGSLRKNPLLVKSLVEYVEQRLVSEIIAATEDSTSHTFGNDMKSVYQDFVSIIVHLCSILGNMKLVQREPGIKQIILPVLSFPCIILFFFFQQKKKKKRSLDCHKSVRETICGKTGVKNEKMAKKWPEYFSCGKSAKSSPRLIRSFYHCNVLYEILNRKHPTPDQGQDASKTTERFLEYEMWPRLIQQWTEEFSHVEAFEGLSPIAKLYWVRHVALVCKLLTHTQIPASKSIRTSSGLYKVTPLQRYVLYFNNDTSIKNTTDVLVTNFWLILTDCYADTTQPIYELTAIDEIDHVLTQALQEVVDTYVSILTWLAGSESGAEQYWDAFFDTFAARDALVLKELFLGEKIQLRRAFRQQIAKFRAGDDFYSVKVEKSNLNTYKRQICNQ</sequence>
<proteinExistence type="predicted"/>
<organism evidence="2 3">
    <name type="scientific">Reticulomyxa filosa</name>
    <dbReference type="NCBI Taxonomy" id="46433"/>
    <lineage>
        <taxon>Eukaryota</taxon>
        <taxon>Sar</taxon>
        <taxon>Rhizaria</taxon>
        <taxon>Retaria</taxon>
        <taxon>Foraminifera</taxon>
        <taxon>Monothalamids</taxon>
        <taxon>Reticulomyxidae</taxon>
        <taxon>Reticulomyxa</taxon>
    </lineage>
</organism>
<evidence type="ECO:0000313" key="2">
    <source>
        <dbReference type="EMBL" id="ETO33250.1"/>
    </source>
</evidence>
<evidence type="ECO:0000313" key="3">
    <source>
        <dbReference type="Proteomes" id="UP000023152"/>
    </source>
</evidence>
<evidence type="ECO:0000256" key="1">
    <source>
        <dbReference type="SAM" id="Phobius"/>
    </source>
</evidence>
<keyword evidence="1" id="KW-0472">Membrane</keyword>
<name>X6P3X1_RETFI</name>
<gene>
    <name evidence="2" type="ORF">RFI_03856</name>
</gene>
<keyword evidence="3" id="KW-1185">Reference proteome</keyword>
<feature type="transmembrane region" description="Helical" evidence="1">
    <location>
        <begin position="104"/>
        <end position="120"/>
    </location>
</feature>
<dbReference type="AlphaFoldDB" id="X6P3X1"/>